<name>A0A812GSH5_9DINO</name>
<feature type="coiled-coil region" evidence="1">
    <location>
        <begin position="414"/>
        <end position="456"/>
    </location>
</feature>
<organism evidence="3 4">
    <name type="scientific">Symbiodinium natans</name>
    <dbReference type="NCBI Taxonomy" id="878477"/>
    <lineage>
        <taxon>Eukaryota</taxon>
        <taxon>Sar</taxon>
        <taxon>Alveolata</taxon>
        <taxon>Dinophyceae</taxon>
        <taxon>Suessiales</taxon>
        <taxon>Symbiodiniaceae</taxon>
        <taxon>Symbiodinium</taxon>
    </lineage>
</organism>
<evidence type="ECO:0000313" key="4">
    <source>
        <dbReference type="Proteomes" id="UP000604046"/>
    </source>
</evidence>
<protein>
    <submittedName>
        <fullName evidence="3">Uncharacterized protein</fullName>
    </submittedName>
</protein>
<accession>A0A812GSH5</accession>
<sequence length="860" mass="96378">MYLKRTLASTDDIPEKKRFRADILDLTISSDISGQRAARLIHHAKLANTENISDLAKVPVGKNSARDLLKRCFRNSKWPDVYTLEVPAWNPGKNVPQNMKLHMLLPHELMLAVLKVNSMDGLLRRQQLALAHRPDLSRHLGQASAQLGIDATKTLIAGLWVDSVPFNSDRTHSLEVFTFSLIGEGPMRFPICCFPKAFLKKHSTHDAILAVLAWSFRATLCGVCPSMRHDATAWRTTDKHRRRLQGKSAPIMILGELRGDWSMYKDLLEFPSWAAAGPICWRCDCTRAQLKDFTLASLTRRRELTSMDFLMRQHAADKFISQIFRKAMAQVPDASTVPVPDVSPEEEALLFGSQGQPTAPAGGANPFASPPATPAQAHASPTGSQVGGVQAGNGLGEGNFQAIFLEMLRQQSQANQQNQQLIAALMRRMDLEEKRRNEAEEKAAETARLVAEAAARAKTEDPFAAAPSTPSVPFAGATSSSSSVRSPLVQNRAEKYLPSLPMLEHQGMNKGRMREVETWHAYLETLSSWLALQDESFVRELQLCVKQKNEILQKDLADDVAARSAKLYYYLTQSLSRWERGQELLRSCSKRQSLSACGYEAVRTITQQYSIVSRMEAVYVREQCLKLAVCFLPLARRSEGEALDVFACLAIYVIASFEELVTTLNLYPESTVYTIVVKESECESTLLFTLFGSENCKFDFLHCVDLGITCDFIGSMFYYLQEYVLPGRSRHDKCALIFQEISAYYKANDSENRLPKLVPTMLRAEERGKMKAPKLRAKAGEARTLVPCVMQIADKFLDSSVPAQNTMIHASRRLNSMYECLSEQRWLPDLFQQVKVLWPLAGDQDAAKGEDRSEQHVHGF</sequence>
<reference evidence="3" key="1">
    <citation type="submission" date="2021-02" db="EMBL/GenBank/DDBJ databases">
        <authorList>
            <person name="Dougan E. K."/>
            <person name="Rhodes N."/>
            <person name="Thang M."/>
            <person name="Chan C."/>
        </authorList>
    </citation>
    <scope>NUCLEOTIDE SEQUENCE</scope>
</reference>
<keyword evidence="1" id="KW-0175">Coiled coil</keyword>
<evidence type="ECO:0000313" key="3">
    <source>
        <dbReference type="EMBL" id="CAE6930471.1"/>
    </source>
</evidence>
<proteinExistence type="predicted"/>
<gene>
    <name evidence="3" type="ORF">SNAT2548_LOCUS821</name>
</gene>
<evidence type="ECO:0000256" key="2">
    <source>
        <dbReference type="SAM" id="MobiDB-lite"/>
    </source>
</evidence>
<feature type="region of interest" description="Disordered" evidence="2">
    <location>
        <begin position="460"/>
        <end position="488"/>
    </location>
</feature>
<comment type="caution">
    <text evidence="3">The sequence shown here is derived from an EMBL/GenBank/DDBJ whole genome shotgun (WGS) entry which is preliminary data.</text>
</comment>
<dbReference type="Proteomes" id="UP000604046">
    <property type="component" value="Unassembled WGS sequence"/>
</dbReference>
<keyword evidence="4" id="KW-1185">Reference proteome</keyword>
<dbReference type="AlphaFoldDB" id="A0A812GSH5"/>
<feature type="region of interest" description="Disordered" evidence="2">
    <location>
        <begin position="353"/>
        <end position="392"/>
    </location>
</feature>
<dbReference type="EMBL" id="CAJNDS010000040">
    <property type="protein sequence ID" value="CAE6930471.1"/>
    <property type="molecule type" value="Genomic_DNA"/>
</dbReference>
<evidence type="ECO:0000256" key="1">
    <source>
        <dbReference type="SAM" id="Coils"/>
    </source>
</evidence>